<evidence type="ECO:0000313" key="4">
    <source>
        <dbReference type="EMBL" id="MDQ0365995.1"/>
    </source>
</evidence>
<gene>
    <name evidence="4" type="ORF">J2S42_002664</name>
</gene>
<sequence>MPLLRRIIGSVLRRLRLAQGRTLQDVARDADVSLPYLSEIERGRKEASSEILAAICRALGIGLGDLLDEARRELARTDPRRIAPRASAGSAPRAMASVHGSAGAPRSAARLCGGNAGRLRVSVALEAILRSGETFEGTGMSAAR</sequence>
<proteinExistence type="predicted"/>
<dbReference type="EMBL" id="JAUSUZ010000001">
    <property type="protein sequence ID" value="MDQ0365995.1"/>
    <property type="molecule type" value="Genomic_DNA"/>
</dbReference>
<dbReference type="SUPFAM" id="SSF47413">
    <property type="entry name" value="lambda repressor-like DNA-binding domains"/>
    <property type="match status" value="1"/>
</dbReference>
<keyword evidence="1" id="KW-0238">DNA-binding</keyword>
<dbReference type="Proteomes" id="UP001240236">
    <property type="component" value="Unassembled WGS sequence"/>
</dbReference>
<feature type="region of interest" description="Disordered" evidence="2">
    <location>
        <begin position="78"/>
        <end position="100"/>
    </location>
</feature>
<dbReference type="GO" id="GO:0005829">
    <property type="term" value="C:cytosol"/>
    <property type="evidence" value="ECO:0007669"/>
    <property type="project" value="TreeGrafter"/>
</dbReference>
<dbReference type="SMART" id="SM00530">
    <property type="entry name" value="HTH_XRE"/>
    <property type="match status" value="1"/>
</dbReference>
<dbReference type="InterPro" id="IPR050807">
    <property type="entry name" value="TransReg_Diox_bact_type"/>
</dbReference>
<dbReference type="PANTHER" id="PTHR46797:SF1">
    <property type="entry name" value="METHYLPHOSPHONATE SYNTHASE"/>
    <property type="match status" value="1"/>
</dbReference>
<evidence type="ECO:0000256" key="2">
    <source>
        <dbReference type="SAM" id="MobiDB-lite"/>
    </source>
</evidence>
<evidence type="ECO:0000256" key="1">
    <source>
        <dbReference type="ARBA" id="ARBA00023125"/>
    </source>
</evidence>
<keyword evidence="5" id="KW-1185">Reference proteome</keyword>
<dbReference type="GO" id="GO:0003700">
    <property type="term" value="F:DNA-binding transcription factor activity"/>
    <property type="evidence" value="ECO:0007669"/>
    <property type="project" value="TreeGrafter"/>
</dbReference>
<comment type="caution">
    <text evidence="4">The sequence shown here is derived from an EMBL/GenBank/DDBJ whole genome shotgun (WGS) entry which is preliminary data.</text>
</comment>
<dbReference type="Pfam" id="PF01381">
    <property type="entry name" value="HTH_3"/>
    <property type="match status" value="1"/>
</dbReference>
<name>A0AAE3VZT4_9ACTN</name>
<evidence type="ECO:0000259" key="3">
    <source>
        <dbReference type="PROSITE" id="PS50943"/>
    </source>
</evidence>
<dbReference type="AlphaFoldDB" id="A0AAE3VZT4"/>
<dbReference type="CDD" id="cd00093">
    <property type="entry name" value="HTH_XRE"/>
    <property type="match status" value="1"/>
</dbReference>
<accession>A0AAE3VZT4</accession>
<feature type="domain" description="HTH cro/C1-type" evidence="3">
    <location>
        <begin position="12"/>
        <end position="66"/>
    </location>
</feature>
<dbReference type="GO" id="GO:0003677">
    <property type="term" value="F:DNA binding"/>
    <property type="evidence" value="ECO:0007669"/>
    <property type="project" value="UniProtKB-KW"/>
</dbReference>
<dbReference type="Gene3D" id="1.10.260.40">
    <property type="entry name" value="lambda repressor-like DNA-binding domains"/>
    <property type="match status" value="1"/>
</dbReference>
<dbReference type="PROSITE" id="PS50943">
    <property type="entry name" value="HTH_CROC1"/>
    <property type="match status" value="1"/>
</dbReference>
<evidence type="ECO:0000313" key="5">
    <source>
        <dbReference type="Proteomes" id="UP001240236"/>
    </source>
</evidence>
<reference evidence="4 5" key="1">
    <citation type="submission" date="2023-07" db="EMBL/GenBank/DDBJ databases">
        <title>Sequencing the genomes of 1000 actinobacteria strains.</title>
        <authorList>
            <person name="Klenk H.-P."/>
        </authorList>
    </citation>
    <scope>NUCLEOTIDE SEQUENCE [LARGE SCALE GENOMIC DNA]</scope>
    <source>
        <strain evidence="4 5">DSM 44709</strain>
    </source>
</reference>
<dbReference type="InterPro" id="IPR001387">
    <property type="entry name" value="Cro/C1-type_HTH"/>
</dbReference>
<dbReference type="PANTHER" id="PTHR46797">
    <property type="entry name" value="HTH-TYPE TRANSCRIPTIONAL REGULATOR"/>
    <property type="match status" value="1"/>
</dbReference>
<protein>
    <submittedName>
        <fullName evidence="4">Transcriptional regulator with XRE-family HTH domain</fullName>
    </submittedName>
</protein>
<organism evidence="4 5">
    <name type="scientific">Catenuloplanes indicus</name>
    <dbReference type="NCBI Taxonomy" id="137267"/>
    <lineage>
        <taxon>Bacteria</taxon>
        <taxon>Bacillati</taxon>
        <taxon>Actinomycetota</taxon>
        <taxon>Actinomycetes</taxon>
        <taxon>Micromonosporales</taxon>
        <taxon>Micromonosporaceae</taxon>
        <taxon>Catenuloplanes</taxon>
    </lineage>
</organism>
<dbReference type="InterPro" id="IPR010982">
    <property type="entry name" value="Lambda_DNA-bd_dom_sf"/>
</dbReference>
<feature type="compositionally biased region" description="Low complexity" evidence="2">
    <location>
        <begin position="84"/>
        <end position="97"/>
    </location>
</feature>